<sequence length="357" mass="39849">MRVTILSRYSRMGASSRLRTMQYLPHLERAGVKVTLAPFFDDAYLRALYAGKRDKGGLLRFLWRRLGQCVAARRADVIWLEKEALPWFPWALERLVLPRGVPVISDHDDAVFHRYDQHRNPLVRRLLGRKIDRVMAQSALVTAGNPYLAERAAAAGAPRIEIVPTVVDLDHYRVPGPKPPGSRLVIGWIGTPSTWANYMQPMRPLLTSVARKQDATILAVGAGEAPGAEGCFDFRAWSEDSEVDLICQMDIGMMPLSDTPWERGKCGYKLLQYMACGLPVVASPVGVNRDIVTHGENGFLATTEAEWRAALDQLAADPALRRSMGAAGRRKVEQGYSLQIWGPRLAEMIRQTAGRHR</sequence>
<dbReference type="AlphaFoldDB" id="A0A4U1JR40"/>
<dbReference type="Proteomes" id="UP000310597">
    <property type="component" value="Unassembled WGS sequence"/>
</dbReference>
<dbReference type="Gene3D" id="3.40.50.2000">
    <property type="entry name" value="Glycogen Phosphorylase B"/>
    <property type="match status" value="2"/>
</dbReference>
<proteinExistence type="inferred from homology"/>
<keyword evidence="2" id="KW-0328">Glycosyltransferase</keyword>
<comment type="caution">
    <text evidence="4">The sequence shown here is derived from an EMBL/GenBank/DDBJ whole genome shotgun (WGS) entry which is preliminary data.</text>
</comment>
<reference evidence="4 5" key="1">
    <citation type="submission" date="2019-04" db="EMBL/GenBank/DDBJ databases">
        <title>Draft Whole-Genome sequence of the purple photosynthetic bacterium Rhodobacter capsulatus SP108 with an indigenous class A beta-lactamase.</title>
        <authorList>
            <person name="Robertson S."/>
            <person name="Meyer T.E."/>
            <person name="Kyndt J.A."/>
        </authorList>
    </citation>
    <scope>NUCLEOTIDE SEQUENCE [LARGE SCALE GENOMIC DNA]</scope>
    <source>
        <strain evidence="4 5">SP108</strain>
    </source>
</reference>
<evidence type="ECO:0000256" key="3">
    <source>
        <dbReference type="ARBA" id="ARBA00022679"/>
    </source>
</evidence>
<evidence type="ECO:0000256" key="1">
    <source>
        <dbReference type="ARBA" id="ARBA00009481"/>
    </source>
</evidence>
<comment type="similarity">
    <text evidence="1">Belongs to the glycosyltransferase group 1 family. Glycosyltransferase 4 subfamily.</text>
</comment>
<dbReference type="PANTHER" id="PTHR12526:SF640">
    <property type="entry name" value="COLANIC ACID BIOSYNTHESIS GLYCOSYLTRANSFERASE WCAL-RELATED"/>
    <property type="match status" value="1"/>
</dbReference>
<dbReference type="EMBL" id="SWJZ01000051">
    <property type="protein sequence ID" value="TKD17844.1"/>
    <property type="molecule type" value="Genomic_DNA"/>
</dbReference>
<name>A0A4U1JR40_RHOCA</name>
<dbReference type="GO" id="GO:0016757">
    <property type="term" value="F:glycosyltransferase activity"/>
    <property type="evidence" value="ECO:0007669"/>
    <property type="project" value="UniProtKB-KW"/>
</dbReference>
<protein>
    <submittedName>
        <fullName evidence="4">Glycosyltransferase family 4 protein</fullName>
    </submittedName>
</protein>
<evidence type="ECO:0000313" key="4">
    <source>
        <dbReference type="EMBL" id="TKD17844.1"/>
    </source>
</evidence>
<evidence type="ECO:0000313" key="5">
    <source>
        <dbReference type="Proteomes" id="UP000310597"/>
    </source>
</evidence>
<dbReference type="Pfam" id="PF13692">
    <property type="entry name" value="Glyco_trans_1_4"/>
    <property type="match status" value="1"/>
</dbReference>
<evidence type="ECO:0000256" key="2">
    <source>
        <dbReference type="ARBA" id="ARBA00022676"/>
    </source>
</evidence>
<accession>A0A4U1JR40</accession>
<dbReference type="CDD" id="cd03801">
    <property type="entry name" value="GT4_PimA-like"/>
    <property type="match status" value="1"/>
</dbReference>
<organism evidence="4 5">
    <name type="scientific">Rhodobacter capsulatus</name>
    <name type="common">Rhodopseudomonas capsulata</name>
    <dbReference type="NCBI Taxonomy" id="1061"/>
    <lineage>
        <taxon>Bacteria</taxon>
        <taxon>Pseudomonadati</taxon>
        <taxon>Pseudomonadota</taxon>
        <taxon>Alphaproteobacteria</taxon>
        <taxon>Rhodobacterales</taxon>
        <taxon>Rhodobacter group</taxon>
        <taxon>Rhodobacter</taxon>
    </lineage>
</organism>
<keyword evidence="3 4" id="KW-0808">Transferase</keyword>
<gene>
    <name evidence="4" type="ORF">FBT96_12565</name>
</gene>
<dbReference type="SUPFAM" id="SSF53756">
    <property type="entry name" value="UDP-Glycosyltransferase/glycogen phosphorylase"/>
    <property type="match status" value="1"/>
</dbReference>
<dbReference type="OrthoDB" id="9790710at2"/>
<dbReference type="PANTHER" id="PTHR12526">
    <property type="entry name" value="GLYCOSYLTRANSFERASE"/>
    <property type="match status" value="1"/>
</dbReference>